<keyword evidence="1" id="KW-0472">Membrane</keyword>
<feature type="transmembrane region" description="Helical" evidence="1">
    <location>
        <begin position="89"/>
        <end position="106"/>
    </location>
</feature>
<keyword evidence="1" id="KW-1133">Transmembrane helix</keyword>
<dbReference type="AlphaFoldDB" id="A0A0G7ZLY0"/>
<feature type="transmembrane region" description="Helical" evidence="1">
    <location>
        <begin position="144"/>
        <end position="168"/>
    </location>
</feature>
<protein>
    <submittedName>
        <fullName evidence="2">Uncharacterized protein</fullName>
    </submittedName>
</protein>
<feature type="transmembrane region" description="Helical" evidence="1">
    <location>
        <begin position="112"/>
        <end position="132"/>
    </location>
</feature>
<sequence length="590" mass="71722">MNLSIIAFIFLNLLSVLIIFVIYFAIKEYSRIKNNQFSPVALIIIFLFLLPIVFIFEYFFSYYNNLYYLSLIPILIVFFSFYFDNRFSYLLFIIFLFTWFFKVANLEEGSNFNPIYILPLIANLALVLIINLREISIFNNFKNYFLTLSLLFIYVLILFLFSIFFFFILDSNDYFSNPPLDFFILLISEIAYYYFLYLFILFAIFGVDSIYNNFFKLETFTTQNEVSYFKITLAQDYLKRYIFENNYKYGFLVLFDINSKFLLENDVNFILEHLRFKIQEKYENAFFLKIDSKYYSVFLPFRRNEVNLELIHQNNQKNIHTNDYLGDFEKILSKIKINNKNLQAVASIYGLDSYNLNNLIYDATYLLNPIIKNDDNIVNVYDFRKIKDRLVKNNQSRYLIEMIENYDINYIRAKTKAKIYYPIIYIFDQKNRKIELYKWMKESKFNRKEEIIIERYFANQIIKNSKNYQFDKLILNYPLRYLVNNNLDKKYFIENLKSKIDFNKIIIGVFVDEKLKENNNLINLKDDFNKLGIEFAILDLENLNDDFYNILKPSWFKYKQEYDFWKILESRNKIDQKVFQKYKIKDNLLN</sequence>
<dbReference type="Proteomes" id="UP000242141">
    <property type="component" value="Unassembled WGS sequence"/>
</dbReference>
<gene>
    <name evidence="2" type="ORF">HEPPS_03850</name>
</gene>
<feature type="transmembrane region" description="Helical" evidence="1">
    <location>
        <begin position="38"/>
        <end position="60"/>
    </location>
</feature>
<feature type="transmembrane region" description="Helical" evidence="1">
    <location>
        <begin position="6"/>
        <end position="26"/>
    </location>
</feature>
<feature type="transmembrane region" description="Helical" evidence="1">
    <location>
        <begin position="66"/>
        <end position="82"/>
    </location>
</feature>
<keyword evidence="3" id="KW-1185">Reference proteome</keyword>
<organism evidence="2 3">
    <name type="scientific">Candidatus Hepatoplasma crinochetorum</name>
    <dbReference type="NCBI Taxonomy" id="295596"/>
    <lineage>
        <taxon>Bacteria</taxon>
        <taxon>Bacillati</taxon>
        <taxon>Mycoplasmatota</taxon>
        <taxon>Mollicutes</taxon>
        <taxon>Candidatus Hepatoplasmataceae</taxon>
        <taxon>Candidatus Hepatoplasma</taxon>
    </lineage>
</organism>
<accession>A0A0G7ZLY0</accession>
<name>A0A0G7ZLY0_9MOLU</name>
<reference evidence="3" key="1">
    <citation type="submission" date="2015-05" db="EMBL/GenBank/DDBJ databases">
        <authorList>
            <person name="Collingro A."/>
        </authorList>
    </citation>
    <scope>NUCLEOTIDE SEQUENCE [LARGE SCALE GENOMIC DNA]</scope>
    <source>
        <strain evidence="3">Ps</strain>
    </source>
</reference>
<keyword evidence="1" id="KW-0812">Transmembrane</keyword>
<evidence type="ECO:0000313" key="3">
    <source>
        <dbReference type="Proteomes" id="UP000242141"/>
    </source>
</evidence>
<proteinExistence type="predicted"/>
<evidence type="ECO:0000256" key="1">
    <source>
        <dbReference type="SAM" id="Phobius"/>
    </source>
</evidence>
<feature type="transmembrane region" description="Helical" evidence="1">
    <location>
        <begin position="180"/>
        <end position="207"/>
    </location>
</feature>
<dbReference type="EMBL" id="CWGI01000001">
    <property type="protein sequence ID" value="CRX37165.1"/>
    <property type="molecule type" value="Genomic_DNA"/>
</dbReference>
<evidence type="ECO:0000313" key="2">
    <source>
        <dbReference type="EMBL" id="CRX37165.1"/>
    </source>
</evidence>